<name>A0A7T3X6P3_AERCA</name>
<accession>A0A7T3X6P3</accession>
<dbReference type="GO" id="GO:0016747">
    <property type="term" value="F:acyltransferase activity, transferring groups other than amino-acyl groups"/>
    <property type="evidence" value="ECO:0007669"/>
    <property type="project" value="InterPro"/>
</dbReference>
<organism evidence="3">
    <name type="scientific">Aeromonas caviae</name>
    <name type="common">Aeromonas punctata</name>
    <dbReference type="NCBI Taxonomy" id="648"/>
    <lineage>
        <taxon>Bacteria</taxon>
        <taxon>Pseudomonadati</taxon>
        <taxon>Pseudomonadota</taxon>
        <taxon>Gammaproteobacteria</taxon>
        <taxon>Aeromonadales</taxon>
        <taxon>Aeromonadaceae</taxon>
        <taxon>Aeromonas</taxon>
    </lineage>
</organism>
<dbReference type="InterPro" id="IPR020036">
    <property type="entry name" value="PseH"/>
</dbReference>
<protein>
    <submittedName>
        <fullName evidence="3">UDP-4-amino-4, 6-dideoxy-N-acetyl-beta-L-altrosamine N-acetyltransferase</fullName>
        <ecNumber evidence="3">2.3.1.202</ecNumber>
    </submittedName>
</protein>
<dbReference type="NCBIfam" id="TIGR03585">
    <property type="entry name" value="PseH"/>
    <property type="match status" value="1"/>
</dbReference>
<dbReference type="Proteomes" id="UP001304847">
    <property type="component" value="Unassembled WGS sequence"/>
</dbReference>
<keyword evidence="3" id="KW-0012">Acyltransferase</keyword>
<dbReference type="Gene3D" id="3.40.630.30">
    <property type="match status" value="1"/>
</dbReference>
<dbReference type="PANTHER" id="PTHR43415">
    <property type="entry name" value="SPERMIDINE N(1)-ACETYLTRANSFERASE"/>
    <property type="match status" value="1"/>
</dbReference>
<dbReference type="RefSeq" id="WP_113070439.1">
    <property type="nucleotide sequence ID" value="NZ_CP025705.1"/>
</dbReference>
<proteinExistence type="predicted"/>
<gene>
    <name evidence="3" type="primary">pseH</name>
    <name evidence="3" type="ORF">JC965_11695</name>
    <name evidence="2" type="ORF">VCX44_04720</name>
</gene>
<dbReference type="SUPFAM" id="SSF55729">
    <property type="entry name" value="Acyl-CoA N-acyltransferases (Nat)"/>
    <property type="match status" value="1"/>
</dbReference>
<dbReference type="PROSITE" id="PS51186">
    <property type="entry name" value="GNAT"/>
    <property type="match status" value="1"/>
</dbReference>
<dbReference type="InterPro" id="IPR000182">
    <property type="entry name" value="GNAT_dom"/>
</dbReference>
<dbReference type="AlphaFoldDB" id="A0A7T3X6P3"/>
<reference evidence="2 4" key="2">
    <citation type="submission" date="2023-12" db="EMBL/GenBank/DDBJ databases">
        <title>Characterization of antibiotic resistance in Aeromonas spp. in hospital effluent.</title>
        <authorList>
            <person name="Negoseki B.R.S."/>
            <person name="Krul D."/>
            <person name="Siqueira A.C."/>
            <person name="Almeida M."/>
            <person name="Mesa D."/>
            <person name="Conte D."/>
            <person name="Dalla-Costa L.M."/>
        </authorList>
    </citation>
    <scope>NUCLEOTIDE SEQUENCE [LARGE SCALE GENOMIC DNA]</scope>
    <source>
        <strain evidence="2 4">36v</strain>
    </source>
</reference>
<evidence type="ECO:0000259" key="1">
    <source>
        <dbReference type="PROSITE" id="PS51186"/>
    </source>
</evidence>
<evidence type="ECO:0000313" key="3">
    <source>
        <dbReference type="EMBL" id="QQA63020.1"/>
    </source>
</evidence>
<evidence type="ECO:0000313" key="4">
    <source>
        <dbReference type="Proteomes" id="UP001304847"/>
    </source>
</evidence>
<dbReference type="Pfam" id="PF13420">
    <property type="entry name" value="Acetyltransf_4"/>
    <property type="match status" value="1"/>
</dbReference>
<evidence type="ECO:0000313" key="2">
    <source>
        <dbReference type="EMBL" id="MEA9435140.1"/>
    </source>
</evidence>
<keyword evidence="3" id="KW-0808">Transferase</keyword>
<dbReference type="EC" id="2.3.1.202" evidence="3"/>
<feature type="domain" description="N-acetyltransferase" evidence="1">
    <location>
        <begin position="5"/>
        <end position="160"/>
    </location>
</feature>
<dbReference type="EMBL" id="CP065937">
    <property type="protein sequence ID" value="QQA63020.1"/>
    <property type="molecule type" value="Genomic_DNA"/>
</dbReference>
<keyword evidence="4" id="KW-1185">Reference proteome</keyword>
<dbReference type="InterPro" id="IPR016181">
    <property type="entry name" value="Acyl_CoA_acyltransferase"/>
</dbReference>
<dbReference type="PANTHER" id="PTHR43415:SF3">
    <property type="entry name" value="GNAT-FAMILY ACETYLTRANSFERASE"/>
    <property type="match status" value="1"/>
</dbReference>
<dbReference type="EMBL" id="JAYGOJ010000014">
    <property type="protein sequence ID" value="MEA9435140.1"/>
    <property type="molecule type" value="Genomic_DNA"/>
</dbReference>
<sequence length="183" mass="21769">MDSLGVLRNVRENELDIMLAWRNEQKVRSNMYTQHIISREEHYSWWEKTKLRQDQRYYMYEYEGQPCGITSFNNIDLSNKNSAWAFYTAPSAPRGSGAKMEFLMLDLAFITLGLHKLYCEVLEFNRPVITLHHKFGFETEGVFKDQRFTNGEFINVHRLAILKTQWESNRTAQLERITAFRSR</sequence>
<reference evidence="3" key="1">
    <citation type="submission" date="2020-12" db="EMBL/GenBank/DDBJ databases">
        <title>GES Beta-lactamases isolated from hospital effluents in Brazil.</title>
        <authorList>
            <person name="Conte D."/>
            <person name="Mesa D."/>
            <person name="Palmeiro J.K."/>
            <person name="Dalla-Costa L.M."/>
        </authorList>
    </citation>
    <scope>NUCLEOTIDE SEQUENCE [LARGE SCALE GENOMIC DNA]</scope>
    <source>
        <strain evidence="3">Aero21</strain>
    </source>
</reference>